<accession>A0ABP9XEZ3</accession>
<proteinExistence type="predicted"/>
<keyword evidence="2" id="KW-1185">Reference proteome</keyword>
<dbReference type="EMBL" id="BAABRV010000005">
    <property type="protein sequence ID" value="GAA5533934.1"/>
    <property type="molecule type" value="Genomic_DNA"/>
</dbReference>
<comment type="caution">
    <text evidence="1">The sequence shown here is derived from an EMBL/GenBank/DDBJ whole genome shotgun (WGS) entry which is preliminary data.</text>
</comment>
<name>A0ABP9XEZ3_9DEIO</name>
<evidence type="ECO:0000313" key="1">
    <source>
        <dbReference type="EMBL" id="GAA5533934.1"/>
    </source>
</evidence>
<organism evidence="1 2">
    <name type="scientific">Deinococcus aluminii</name>
    <dbReference type="NCBI Taxonomy" id="1656885"/>
    <lineage>
        <taxon>Bacteria</taxon>
        <taxon>Thermotogati</taxon>
        <taxon>Deinococcota</taxon>
        <taxon>Deinococci</taxon>
        <taxon>Deinococcales</taxon>
        <taxon>Deinococcaceae</taxon>
        <taxon>Deinococcus</taxon>
    </lineage>
</organism>
<protein>
    <submittedName>
        <fullName evidence="1">Uncharacterized protein</fullName>
    </submittedName>
</protein>
<gene>
    <name evidence="1" type="ORF">Dalu01_02342</name>
</gene>
<evidence type="ECO:0000313" key="2">
    <source>
        <dbReference type="Proteomes" id="UP001404956"/>
    </source>
</evidence>
<sequence>MYETRALFQPLLEASSDPEPETRALLMRQVAAALDGHRLPPVPRPLPALAPLLRALPRQNRGLTASPESVRDVELFLPFGGDQPLKDEWLSVPVLAPGGSVFLLEGRVLSVSEDCSSSNQPGWRVVLFQDRI</sequence>
<dbReference type="Proteomes" id="UP001404956">
    <property type="component" value="Unassembled WGS sequence"/>
</dbReference>
<reference evidence="1 2" key="1">
    <citation type="submission" date="2024-02" db="EMBL/GenBank/DDBJ databases">
        <title>Deinococcus aluminii NBRC 112889.</title>
        <authorList>
            <person name="Ichikawa N."/>
            <person name="Katano-Makiyama Y."/>
            <person name="Hidaka K."/>
        </authorList>
    </citation>
    <scope>NUCLEOTIDE SEQUENCE [LARGE SCALE GENOMIC DNA]</scope>
    <source>
        <strain evidence="1 2">NBRC 112889</strain>
    </source>
</reference>